<dbReference type="Gene3D" id="3.40.1660.10">
    <property type="entry name" value="EreA-like (biosynthetic domain)"/>
    <property type="match status" value="1"/>
</dbReference>
<comment type="caution">
    <text evidence="2">The sequence shown here is derived from an EMBL/GenBank/DDBJ whole genome shotgun (WGS) entry which is preliminary data.</text>
</comment>
<protein>
    <recommendedName>
        <fullName evidence="4">Erythromycin esterase</fullName>
    </recommendedName>
</protein>
<gene>
    <name evidence="2" type="ORF">GCM10009554_75960</name>
</gene>
<dbReference type="EMBL" id="BAAAHK010000021">
    <property type="protein sequence ID" value="GAA0960616.1"/>
    <property type="molecule type" value="Genomic_DNA"/>
</dbReference>
<evidence type="ECO:0000256" key="1">
    <source>
        <dbReference type="SAM" id="SignalP"/>
    </source>
</evidence>
<sequence>MGWGSSDGQGWEYLIPTPRRILMKRLLALPALVVAAALPLSTITATAAPADPVPALTRAAQPIRSTDADSGLRDLRPLVAMVGNARVVGVGEATHSSSEFFTLKHKIFRELVERKGFTTFALEASWSTGLDLDRYIVSGVGDPREIMRRDFQGSYKFWNAQEYLDLIEWMRSYNRTHARKLHFVGDDLGYASPALLDRVIGYVGKTSPTRLNDIKRLYAGIRSDAEYEAWSTAYLTKPLAERVKLAAAAQRAVVLVESLPVSPERTWAAQHARAIWQMTKFFSFDVTDPKELPKAMYFRDESMAANTAWWARTTGAKVVLSAHNGHIALETGSPADYPKAQGTFLWEQLGRDYLTIGTSFDHGSFNSQDISTGELKTFTLPSAAPGNNEYTLDKVPYRDYLVDLRRLPASTRAWLDVRRPTRDIGTGYPTPDLPIRLGASYDLLIHLNQVSAAHLRF</sequence>
<keyword evidence="3" id="KW-1185">Reference proteome</keyword>
<feature type="chain" id="PRO_5046413643" description="Erythromycin esterase" evidence="1">
    <location>
        <begin position="48"/>
        <end position="457"/>
    </location>
</feature>
<dbReference type="PIRSF" id="PIRSF036794">
    <property type="entry name" value="UCP_erythr_ester"/>
    <property type="match status" value="1"/>
</dbReference>
<proteinExistence type="predicted"/>
<name>A0ABP4C8X9_9ACTN</name>
<feature type="signal peptide" evidence="1">
    <location>
        <begin position="1"/>
        <end position="47"/>
    </location>
</feature>
<dbReference type="Proteomes" id="UP001500542">
    <property type="component" value="Unassembled WGS sequence"/>
</dbReference>
<reference evidence="3" key="1">
    <citation type="journal article" date="2019" name="Int. J. Syst. Evol. Microbiol.">
        <title>The Global Catalogue of Microorganisms (GCM) 10K type strain sequencing project: providing services to taxonomists for standard genome sequencing and annotation.</title>
        <authorList>
            <consortium name="The Broad Institute Genomics Platform"/>
            <consortium name="The Broad Institute Genome Sequencing Center for Infectious Disease"/>
            <person name="Wu L."/>
            <person name="Ma J."/>
        </authorList>
    </citation>
    <scope>NUCLEOTIDE SEQUENCE [LARGE SCALE GENOMIC DNA]</scope>
    <source>
        <strain evidence="3">JCM 10977</strain>
    </source>
</reference>
<dbReference type="SUPFAM" id="SSF159501">
    <property type="entry name" value="EreA/ChaN-like"/>
    <property type="match status" value="1"/>
</dbReference>
<dbReference type="PANTHER" id="PTHR31299">
    <property type="entry name" value="ESTERASE, PUTATIVE (AFU_ORTHOLOGUE AFUA_1G05850)-RELATED"/>
    <property type="match status" value="1"/>
</dbReference>
<dbReference type="Gene3D" id="3.30.1870.10">
    <property type="entry name" value="EreA-like, domain 2"/>
    <property type="match status" value="1"/>
</dbReference>
<dbReference type="InterPro" id="IPR007815">
    <property type="entry name" value="Emycin_Estase"/>
</dbReference>
<dbReference type="PANTHER" id="PTHR31299:SF0">
    <property type="entry name" value="ESTERASE, PUTATIVE (AFU_ORTHOLOGUE AFUA_1G05850)-RELATED"/>
    <property type="match status" value="1"/>
</dbReference>
<dbReference type="Gene3D" id="1.20.1440.30">
    <property type="entry name" value="Biosynthetic Protein domain"/>
    <property type="match status" value="1"/>
</dbReference>
<dbReference type="InterPro" id="IPR052036">
    <property type="entry name" value="Hydrolase/PRTase-associated"/>
</dbReference>
<evidence type="ECO:0000313" key="2">
    <source>
        <dbReference type="EMBL" id="GAA0960616.1"/>
    </source>
</evidence>
<dbReference type="CDD" id="cd14728">
    <property type="entry name" value="Ere-like"/>
    <property type="match status" value="1"/>
</dbReference>
<evidence type="ECO:0008006" key="4">
    <source>
        <dbReference type="Google" id="ProtNLM"/>
    </source>
</evidence>
<organism evidence="2 3">
    <name type="scientific">Kribbella koreensis</name>
    <dbReference type="NCBI Taxonomy" id="57909"/>
    <lineage>
        <taxon>Bacteria</taxon>
        <taxon>Bacillati</taxon>
        <taxon>Actinomycetota</taxon>
        <taxon>Actinomycetes</taxon>
        <taxon>Propionibacteriales</taxon>
        <taxon>Kribbellaceae</taxon>
        <taxon>Kribbella</taxon>
    </lineage>
</organism>
<keyword evidence="1" id="KW-0732">Signal</keyword>
<dbReference type="InterPro" id="IPR014622">
    <property type="entry name" value="UCP036794_erythomycin"/>
</dbReference>
<dbReference type="Pfam" id="PF05139">
    <property type="entry name" value="Erythro_esteras"/>
    <property type="match status" value="1"/>
</dbReference>
<accession>A0ABP4C8X9</accession>
<evidence type="ECO:0000313" key="3">
    <source>
        <dbReference type="Proteomes" id="UP001500542"/>
    </source>
</evidence>